<reference evidence="1 2" key="1">
    <citation type="submission" date="2014-07" db="EMBL/GenBank/DDBJ databases">
        <title>Methanogenic archaea and the global carbon cycle.</title>
        <authorList>
            <person name="Henriksen J.R."/>
            <person name="Luke J."/>
            <person name="Reinhart S."/>
            <person name="Benedict M.N."/>
            <person name="Youngblut N.D."/>
            <person name="Metcalf M.E."/>
            <person name="Whitaker R.J."/>
            <person name="Metcalf W.W."/>
        </authorList>
    </citation>
    <scope>NUCLEOTIDE SEQUENCE [LARGE SCALE GENOMIC DNA]</scope>
    <source>
        <strain evidence="1 2">MM1</strain>
    </source>
</reference>
<organism evidence="1 2">
    <name type="scientific">Methanococcoides methylutens MM1</name>
    <dbReference type="NCBI Taxonomy" id="1434104"/>
    <lineage>
        <taxon>Archaea</taxon>
        <taxon>Methanobacteriati</taxon>
        <taxon>Methanobacteriota</taxon>
        <taxon>Stenosarchaea group</taxon>
        <taxon>Methanomicrobia</taxon>
        <taxon>Methanosarcinales</taxon>
        <taxon>Methanosarcinaceae</taxon>
        <taxon>Methanococcoides</taxon>
    </lineage>
</organism>
<dbReference type="Proteomes" id="UP000033048">
    <property type="component" value="Chromosome"/>
</dbReference>
<protein>
    <submittedName>
        <fullName evidence="1">CRISPR-associated protein Cas1</fullName>
    </submittedName>
</protein>
<sequence length="40" mass="4771">MSRSLRLRPTGARKVTEEFNSVINSKVEYRRKNSSRWAFI</sequence>
<accession>A0A0E3STI8</accession>
<dbReference type="STRING" id="1434104.MCMEM_1929"/>
<keyword evidence="2" id="KW-1185">Reference proteome</keyword>
<dbReference type="KEGG" id="mmet:MCMEM_1929"/>
<evidence type="ECO:0000313" key="2">
    <source>
        <dbReference type="Proteomes" id="UP000033048"/>
    </source>
</evidence>
<gene>
    <name evidence="1" type="ORF">MCMEM_1929</name>
</gene>
<evidence type="ECO:0000313" key="1">
    <source>
        <dbReference type="EMBL" id="AKB85982.1"/>
    </source>
</evidence>
<dbReference type="AlphaFoldDB" id="A0A0E3STI8"/>
<dbReference type="EMBL" id="CP009518">
    <property type="protein sequence ID" value="AKB85982.1"/>
    <property type="molecule type" value="Genomic_DNA"/>
</dbReference>
<dbReference type="HOGENOM" id="CLU_3282885_0_0_2"/>
<name>A0A0E3STI8_METMT</name>
<proteinExistence type="predicted"/>